<accession>A0A6M0K8H1</accession>
<gene>
    <name evidence="2" type="ORF">G3446_24680</name>
</gene>
<feature type="region of interest" description="Disordered" evidence="1">
    <location>
        <begin position="64"/>
        <end position="89"/>
    </location>
</feature>
<sequence length="89" mass="9554">MPSPTPKRASPPACAHPRDERPTEAADDRDAAKPRPRSMHEDVEVWDGCGSCGAEPYWLEIGAELEGSVDADDEAQARPTGQRASGSPR</sequence>
<dbReference type="AlphaFoldDB" id="A0A6M0K8H1"/>
<dbReference type="RefSeq" id="WP_164456326.1">
    <property type="nucleotide sequence ID" value="NZ_JAAIJQ010000136.1"/>
</dbReference>
<evidence type="ECO:0000313" key="3">
    <source>
        <dbReference type="Proteomes" id="UP000483379"/>
    </source>
</evidence>
<feature type="region of interest" description="Disordered" evidence="1">
    <location>
        <begin position="1"/>
        <end position="42"/>
    </location>
</feature>
<name>A0A6M0K8H1_9GAMM</name>
<comment type="caution">
    <text evidence="2">The sequence shown here is derived from an EMBL/GenBank/DDBJ whole genome shotgun (WGS) entry which is preliminary data.</text>
</comment>
<organism evidence="2 3">
    <name type="scientific">Thiorhodococcus minor</name>
    <dbReference type="NCBI Taxonomy" id="57489"/>
    <lineage>
        <taxon>Bacteria</taxon>
        <taxon>Pseudomonadati</taxon>
        <taxon>Pseudomonadota</taxon>
        <taxon>Gammaproteobacteria</taxon>
        <taxon>Chromatiales</taxon>
        <taxon>Chromatiaceae</taxon>
        <taxon>Thiorhodococcus</taxon>
    </lineage>
</organism>
<keyword evidence="3" id="KW-1185">Reference proteome</keyword>
<feature type="compositionally biased region" description="Basic and acidic residues" evidence="1">
    <location>
        <begin position="16"/>
        <end position="42"/>
    </location>
</feature>
<reference evidence="2 3" key="1">
    <citation type="submission" date="2020-02" db="EMBL/GenBank/DDBJ databases">
        <title>Genome sequences of Thiorhodococcus mannitoliphagus and Thiorhodococcus minor, purple sulfur photosynthetic bacteria in the gammaproteobacterial family, Chromatiaceae.</title>
        <authorList>
            <person name="Aviles F.A."/>
            <person name="Meyer T.E."/>
            <person name="Kyndt J.A."/>
        </authorList>
    </citation>
    <scope>NUCLEOTIDE SEQUENCE [LARGE SCALE GENOMIC DNA]</scope>
    <source>
        <strain evidence="2 3">DSM 11518</strain>
    </source>
</reference>
<evidence type="ECO:0000313" key="2">
    <source>
        <dbReference type="EMBL" id="NEV65017.1"/>
    </source>
</evidence>
<dbReference type="EMBL" id="JAAIJQ010000136">
    <property type="protein sequence ID" value="NEV65017.1"/>
    <property type="molecule type" value="Genomic_DNA"/>
</dbReference>
<evidence type="ECO:0000256" key="1">
    <source>
        <dbReference type="SAM" id="MobiDB-lite"/>
    </source>
</evidence>
<protein>
    <submittedName>
        <fullName evidence="2">Uncharacterized protein</fullName>
    </submittedName>
</protein>
<dbReference type="Proteomes" id="UP000483379">
    <property type="component" value="Unassembled WGS sequence"/>
</dbReference>
<proteinExistence type="predicted"/>